<dbReference type="AlphaFoldDB" id="A0A934RFZ0"/>
<sequence length="379" mass="41841">MKVAIFADIAVDALAGQASGRGGGHAATWLPQLADRFEALEHPFEITWIRTKARRGSDEDVRIGRQRFITLAGFNARIDFLMANLWAAKRFRRVIAELEPDLVHAWGTEKPFGVVPGIFEGPSLLSVQGCLTAFSKVAKLPLHLRVASRLEPLRVRSATRITCESSWSAEQVVKLGVKTMPDVVDYGAHPKFLEAEWTPDPEKPVLLFSGGLERRKGFDLLIDALQLIPDRKWELRVLGDGPLRAEGEAAGLPGITWLGTLPWSRTIPEMKKAWGLVVPTRADTGPTVVKEARVMGLPVIASNHGGLRDYILDGVNGLKVDPLDAPQLASAMTRLMGDFEQVQRLGMSRLQKDRERFDPTLTARSFLRIYGEMLAPSAT</sequence>
<evidence type="ECO:0000313" key="2">
    <source>
        <dbReference type="Proteomes" id="UP000658278"/>
    </source>
</evidence>
<keyword evidence="2" id="KW-1185">Reference proteome</keyword>
<dbReference type="RefSeq" id="WP_200279949.1">
    <property type="nucleotide sequence ID" value="NZ_JAENII010000009.1"/>
</dbReference>
<dbReference type="EMBL" id="JAENII010000009">
    <property type="protein sequence ID" value="MBK1827811.1"/>
    <property type="molecule type" value="Genomic_DNA"/>
</dbReference>
<dbReference type="CDD" id="cd03801">
    <property type="entry name" value="GT4_PimA-like"/>
    <property type="match status" value="1"/>
</dbReference>
<protein>
    <submittedName>
        <fullName evidence="1">Glycosyltransferase</fullName>
    </submittedName>
</protein>
<accession>A0A934RFZ0</accession>
<name>A0A934RFZ0_9BACT</name>
<dbReference type="Pfam" id="PF13692">
    <property type="entry name" value="Glyco_trans_1_4"/>
    <property type="match status" value="1"/>
</dbReference>
<dbReference type="Gene3D" id="3.40.50.2000">
    <property type="entry name" value="Glycogen Phosphorylase B"/>
    <property type="match status" value="2"/>
</dbReference>
<dbReference type="InterPro" id="IPR050194">
    <property type="entry name" value="Glycosyltransferase_grp1"/>
</dbReference>
<dbReference type="PANTHER" id="PTHR45947:SF3">
    <property type="entry name" value="SULFOQUINOVOSYL TRANSFERASE SQD2"/>
    <property type="match status" value="1"/>
</dbReference>
<comment type="caution">
    <text evidence="1">The sequence shown here is derived from an EMBL/GenBank/DDBJ whole genome shotgun (WGS) entry which is preliminary data.</text>
</comment>
<dbReference type="Proteomes" id="UP000658278">
    <property type="component" value="Unassembled WGS sequence"/>
</dbReference>
<dbReference type="PANTHER" id="PTHR45947">
    <property type="entry name" value="SULFOQUINOVOSYL TRANSFERASE SQD2"/>
    <property type="match status" value="1"/>
</dbReference>
<gene>
    <name evidence="1" type="ORF">JIN81_12340</name>
</gene>
<proteinExistence type="predicted"/>
<dbReference type="SUPFAM" id="SSF53756">
    <property type="entry name" value="UDP-Glycosyltransferase/glycogen phosphorylase"/>
    <property type="match status" value="1"/>
</dbReference>
<dbReference type="GO" id="GO:0016757">
    <property type="term" value="F:glycosyltransferase activity"/>
    <property type="evidence" value="ECO:0007669"/>
    <property type="project" value="TreeGrafter"/>
</dbReference>
<evidence type="ECO:0000313" key="1">
    <source>
        <dbReference type="EMBL" id="MBK1827811.1"/>
    </source>
</evidence>
<reference evidence="1" key="1">
    <citation type="submission" date="2021-01" db="EMBL/GenBank/DDBJ databases">
        <title>Modified the classification status of verrucomicrobia.</title>
        <authorList>
            <person name="Feng X."/>
        </authorList>
    </citation>
    <scope>NUCLEOTIDE SEQUENCE</scope>
    <source>
        <strain evidence="1">KCTC 22201</strain>
    </source>
</reference>
<organism evidence="1 2">
    <name type="scientific">Haloferula rosea</name>
    <dbReference type="NCBI Taxonomy" id="490093"/>
    <lineage>
        <taxon>Bacteria</taxon>
        <taxon>Pseudomonadati</taxon>
        <taxon>Verrucomicrobiota</taxon>
        <taxon>Verrucomicrobiia</taxon>
        <taxon>Verrucomicrobiales</taxon>
        <taxon>Verrucomicrobiaceae</taxon>
        <taxon>Haloferula</taxon>
    </lineage>
</organism>